<evidence type="ECO:0000256" key="12">
    <source>
        <dbReference type="SAM" id="SignalP"/>
    </source>
</evidence>
<dbReference type="InterPro" id="IPR038126">
    <property type="entry name" value="RAMP_sf"/>
</dbReference>
<dbReference type="Proteomes" id="UP000822369">
    <property type="component" value="Chromosome 16"/>
</dbReference>
<evidence type="ECO:0000313" key="13">
    <source>
        <dbReference type="EMBL" id="KAF7203753.1"/>
    </source>
</evidence>
<keyword evidence="6 12" id="KW-0732">Signal</keyword>
<comment type="similarity">
    <text evidence="2">Belongs to the RAMP family.</text>
</comment>
<keyword evidence="9" id="KW-1015">Disulfide bond</keyword>
<feature type="signal peptide" evidence="12">
    <location>
        <begin position="1"/>
        <end position="16"/>
    </location>
</feature>
<evidence type="ECO:0000256" key="4">
    <source>
        <dbReference type="ARBA" id="ARBA00022475"/>
    </source>
</evidence>
<keyword evidence="8 11" id="KW-0472">Membrane</keyword>
<proteinExistence type="inferred from homology"/>
<dbReference type="GO" id="GO:0006886">
    <property type="term" value="P:intracellular protein transport"/>
    <property type="evidence" value="ECO:0007669"/>
    <property type="project" value="InterPro"/>
</dbReference>
<keyword evidence="3" id="KW-0813">Transport</keyword>
<keyword evidence="5 11" id="KW-0812">Transmembrane</keyword>
<keyword evidence="15" id="KW-1185">Reference proteome</keyword>
<organism evidence="14 15">
    <name type="scientific">Nothobranchius furzeri</name>
    <name type="common">Turquoise killifish</name>
    <dbReference type="NCBI Taxonomy" id="105023"/>
    <lineage>
        <taxon>Eukaryota</taxon>
        <taxon>Metazoa</taxon>
        <taxon>Chordata</taxon>
        <taxon>Craniata</taxon>
        <taxon>Vertebrata</taxon>
        <taxon>Euteleostomi</taxon>
        <taxon>Actinopterygii</taxon>
        <taxon>Neopterygii</taxon>
        <taxon>Teleostei</taxon>
        <taxon>Neoteleostei</taxon>
        <taxon>Acanthomorphata</taxon>
        <taxon>Ovalentaria</taxon>
        <taxon>Atherinomorphae</taxon>
        <taxon>Cyprinodontiformes</taxon>
        <taxon>Nothobranchiidae</taxon>
        <taxon>Nothobranchius</taxon>
    </lineage>
</organism>
<dbReference type="GO" id="GO:0032870">
    <property type="term" value="P:cellular response to hormone stimulus"/>
    <property type="evidence" value="ECO:0007669"/>
    <property type="project" value="TreeGrafter"/>
</dbReference>
<keyword evidence="7 11" id="KW-1133">Transmembrane helix</keyword>
<dbReference type="Pfam" id="PF04901">
    <property type="entry name" value="RAMP"/>
    <property type="match status" value="1"/>
</dbReference>
<dbReference type="GO" id="GO:0031623">
    <property type="term" value="P:receptor internalization"/>
    <property type="evidence" value="ECO:0007669"/>
    <property type="project" value="TreeGrafter"/>
</dbReference>
<dbReference type="Proteomes" id="UP000694548">
    <property type="component" value="Chromosome sgr12"/>
</dbReference>
<evidence type="ECO:0000256" key="11">
    <source>
        <dbReference type="SAM" id="Phobius"/>
    </source>
</evidence>
<sequence>MIFYLLLPALTLGVLASQPANTTEELDEVLRDQTFRVMTENRTAKPKNATSLSYTEEIELQDELNKTSTFLTEDDESFQDQDTNVPEKGCDLDLLIKYSYSYCGKNFQEEMQKINAEDWCVLENVIRPYNDLTLCLEGVTGLVNCFFPNPEIQDVFLHIHSYYFHNCTEKEELLLDETPTSLLVALTIIPVSLIPILVYLVGWKS</sequence>
<reference evidence="13" key="2">
    <citation type="submission" date="2020-03" db="EMBL/GenBank/DDBJ databases">
        <title>Intra-Species Differences in Population Size shape Life History and Genome Evolution.</title>
        <authorList>
            <person name="Willemsen D."/>
            <person name="Cui R."/>
            <person name="Valenzano D.R."/>
        </authorList>
    </citation>
    <scope>NUCLEOTIDE SEQUENCE</scope>
    <source>
        <strain evidence="13">GRZ</strain>
        <tissue evidence="13">Whole</tissue>
    </source>
</reference>
<dbReference type="GO" id="GO:0001525">
    <property type="term" value="P:angiogenesis"/>
    <property type="evidence" value="ECO:0007669"/>
    <property type="project" value="TreeGrafter"/>
</dbReference>
<dbReference type="AlphaFoldDB" id="A0A8C6Q2L7"/>
<dbReference type="OMA" id="VWKSKVQ"/>
<evidence type="ECO:0000256" key="1">
    <source>
        <dbReference type="ARBA" id="ARBA00004251"/>
    </source>
</evidence>
<evidence type="ECO:0000256" key="10">
    <source>
        <dbReference type="ARBA" id="ARBA00023170"/>
    </source>
</evidence>
<accession>A0A8C6Q2L7</accession>
<dbReference type="GeneID" id="107387302"/>
<dbReference type="GO" id="GO:0015026">
    <property type="term" value="F:coreceptor activity"/>
    <property type="evidence" value="ECO:0007669"/>
    <property type="project" value="InterPro"/>
</dbReference>
<dbReference type="GO" id="GO:0006816">
    <property type="term" value="P:calcium ion transport"/>
    <property type="evidence" value="ECO:0007669"/>
    <property type="project" value="TreeGrafter"/>
</dbReference>
<evidence type="ECO:0000256" key="8">
    <source>
        <dbReference type="ARBA" id="ARBA00023136"/>
    </source>
</evidence>
<gene>
    <name evidence="14" type="primary">LOC107387302</name>
    <name evidence="13" type="ORF">G4P62_011706</name>
</gene>
<dbReference type="PANTHER" id="PTHR14076:SF9">
    <property type="entry name" value="RECEPTOR ACTIVITY-MODIFYING PROTEIN 2"/>
    <property type="match status" value="1"/>
</dbReference>
<reference evidence="14" key="1">
    <citation type="submission" date="2014-08" db="EMBL/GenBank/DDBJ databases">
        <authorList>
            <person name="Senf B."/>
            <person name="Petzold A."/>
            <person name="Downie B.R."/>
            <person name="Koch P."/>
            <person name="Platzer M."/>
        </authorList>
    </citation>
    <scope>NUCLEOTIDE SEQUENCE [LARGE SCALE GENOMIC DNA]</scope>
    <source>
        <strain evidence="14">GRZ</strain>
    </source>
</reference>
<dbReference type="GO" id="GO:0072659">
    <property type="term" value="P:protein localization to plasma membrane"/>
    <property type="evidence" value="ECO:0007669"/>
    <property type="project" value="TreeGrafter"/>
</dbReference>
<keyword evidence="10 13" id="KW-0675">Receptor</keyword>
<dbReference type="Gene3D" id="1.10.150.510">
    <property type="entry name" value="Receptor activity modifying family"/>
    <property type="match status" value="1"/>
</dbReference>
<dbReference type="GO" id="GO:0005886">
    <property type="term" value="C:plasma membrane"/>
    <property type="evidence" value="ECO:0007669"/>
    <property type="project" value="UniProtKB-SubCell"/>
</dbReference>
<protein>
    <submittedName>
        <fullName evidence="13 14">Receptor activity-modifying protein 3-like</fullName>
    </submittedName>
</protein>
<dbReference type="EMBL" id="JAAVVJ010000016">
    <property type="protein sequence ID" value="KAF7203753.1"/>
    <property type="molecule type" value="Genomic_DNA"/>
</dbReference>
<dbReference type="RefSeq" id="XP_015817682.1">
    <property type="nucleotide sequence ID" value="XM_015962196.3"/>
</dbReference>
<dbReference type="Ensembl" id="ENSNFUT00015054236.1">
    <property type="protein sequence ID" value="ENSNFUP00015052016.1"/>
    <property type="gene ID" value="ENSNFUG00015024288.1"/>
</dbReference>
<dbReference type="GO" id="GO:0009986">
    <property type="term" value="C:cell surface"/>
    <property type="evidence" value="ECO:0007669"/>
    <property type="project" value="TreeGrafter"/>
</dbReference>
<keyword evidence="4" id="KW-1003">Cell membrane</keyword>
<evidence type="ECO:0000313" key="14">
    <source>
        <dbReference type="Ensembl" id="ENSNFUP00015052016.1"/>
    </source>
</evidence>
<reference evidence="14" key="3">
    <citation type="submission" date="2025-05" db="UniProtKB">
        <authorList>
            <consortium name="Ensembl"/>
        </authorList>
    </citation>
    <scope>IDENTIFICATION</scope>
</reference>
<evidence type="ECO:0000313" key="15">
    <source>
        <dbReference type="Proteomes" id="UP000694548"/>
    </source>
</evidence>
<evidence type="ECO:0000256" key="9">
    <source>
        <dbReference type="ARBA" id="ARBA00023157"/>
    </source>
</evidence>
<feature type="chain" id="PRO_5044681645" evidence="12">
    <location>
        <begin position="17"/>
        <end position="205"/>
    </location>
</feature>
<evidence type="ECO:0000256" key="5">
    <source>
        <dbReference type="ARBA" id="ARBA00022692"/>
    </source>
</evidence>
<name>A0A8C6Q2L7_NOTFU</name>
<evidence type="ECO:0000256" key="2">
    <source>
        <dbReference type="ARBA" id="ARBA00007087"/>
    </source>
</evidence>
<evidence type="ECO:0000256" key="6">
    <source>
        <dbReference type="ARBA" id="ARBA00022729"/>
    </source>
</evidence>
<dbReference type="GeneTree" id="ENSGT00940000168205"/>
<feature type="transmembrane region" description="Helical" evidence="11">
    <location>
        <begin position="182"/>
        <end position="202"/>
    </location>
</feature>
<dbReference type="GO" id="GO:0043235">
    <property type="term" value="C:receptor complex"/>
    <property type="evidence" value="ECO:0007669"/>
    <property type="project" value="TreeGrafter"/>
</dbReference>
<comment type="subcellular location">
    <subcellularLocation>
        <location evidence="1">Cell membrane</location>
        <topology evidence="1">Single-pass type I membrane protein</topology>
    </subcellularLocation>
</comment>
<evidence type="ECO:0000256" key="3">
    <source>
        <dbReference type="ARBA" id="ARBA00022448"/>
    </source>
</evidence>
<dbReference type="KEGG" id="nfu:107387302"/>
<dbReference type="PANTHER" id="PTHR14076">
    <property type="entry name" value="RECEPTOR ACTIVITY MODIFYING PROTEIN RAMP"/>
    <property type="match status" value="1"/>
</dbReference>
<dbReference type="GO" id="GO:0008277">
    <property type="term" value="P:regulation of G protein-coupled receptor signaling pathway"/>
    <property type="evidence" value="ECO:0007669"/>
    <property type="project" value="InterPro"/>
</dbReference>
<dbReference type="GO" id="GO:0007186">
    <property type="term" value="P:G protein-coupled receptor signaling pathway"/>
    <property type="evidence" value="ECO:0007669"/>
    <property type="project" value="TreeGrafter"/>
</dbReference>
<dbReference type="OrthoDB" id="9416539at2759"/>
<evidence type="ECO:0000256" key="7">
    <source>
        <dbReference type="ARBA" id="ARBA00022989"/>
    </source>
</evidence>
<dbReference type="InterPro" id="IPR006985">
    <property type="entry name" value="RAMP"/>
</dbReference>